<keyword evidence="1" id="KW-0808">Transferase</keyword>
<feature type="domain" description="Reverse transcriptase/retrotransposon-derived protein RNase H-like" evidence="6">
    <location>
        <begin position="66"/>
        <end position="163"/>
    </location>
</feature>
<evidence type="ECO:0000313" key="7">
    <source>
        <dbReference type="EMBL" id="GBN74668.1"/>
    </source>
</evidence>
<dbReference type="FunFam" id="3.10.20.370:FF:000001">
    <property type="entry name" value="Retrovirus-related Pol polyprotein from transposon 17.6-like protein"/>
    <property type="match status" value="1"/>
</dbReference>
<dbReference type="GO" id="GO:0003964">
    <property type="term" value="F:RNA-directed DNA polymerase activity"/>
    <property type="evidence" value="ECO:0007669"/>
    <property type="project" value="UniProtKB-KW"/>
</dbReference>
<dbReference type="CDD" id="cd09274">
    <property type="entry name" value="RNase_HI_RT_Ty3"/>
    <property type="match status" value="1"/>
</dbReference>
<dbReference type="EMBL" id="BGPR01016956">
    <property type="protein sequence ID" value="GBN74668.1"/>
    <property type="molecule type" value="Genomic_DNA"/>
</dbReference>
<keyword evidence="2" id="KW-0540">Nuclease</keyword>
<accession>A0A4Y2RFT0</accession>
<evidence type="ECO:0000256" key="5">
    <source>
        <dbReference type="ARBA" id="ARBA00023268"/>
    </source>
</evidence>
<dbReference type="Proteomes" id="UP000499080">
    <property type="component" value="Unassembled WGS sequence"/>
</dbReference>
<name>A0A4Y2RFT0_ARAVE</name>
<protein>
    <submittedName>
        <fullName evidence="7">Retrovirus-related Pol polyprotein from transposon 297</fullName>
    </submittedName>
</protein>
<dbReference type="InterPro" id="IPR050951">
    <property type="entry name" value="Retrovirus_Pol_polyprotein"/>
</dbReference>
<proteinExistence type="predicted"/>
<evidence type="ECO:0000259" key="6">
    <source>
        <dbReference type="Pfam" id="PF17919"/>
    </source>
</evidence>
<gene>
    <name evidence="7" type="primary">pol_1742</name>
    <name evidence="7" type="ORF">AVEN_129764_1</name>
</gene>
<dbReference type="GO" id="GO:0004519">
    <property type="term" value="F:endonuclease activity"/>
    <property type="evidence" value="ECO:0007669"/>
    <property type="project" value="UniProtKB-KW"/>
</dbReference>
<dbReference type="Pfam" id="PF17919">
    <property type="entry name" value="RT_RNaseH_2"/>
    <property type="match status" value="1"/>
</dbReference>
<keyword evidence="8" id="KW-1185">Reference proteome</keyword>
<evidence type="ECO:0000256" key="4">
    <source>
        <dbReference type="ARBA" id="ARBA00022918"/>
    </source>
</evidence>
<evidence type="ECO:0000313" key="8">
    <source>
        <dbReference type="Proteomes" id="UP000499080"/>
    </source>
</evidence>
<dbReference type="Gene3D" id="3.10.20.370">
    <property type="match status" value="1"/>
</dbReference>
<dbReference type="AlphaFoldDB" id="A0A4Y2RFT0"/>
<keyword evidence="5" id="KW-0511">Multifunctional enzyme</keyword>
<organism evidence="7 8">
    <name type="scientific">Araneus ventricosus</name>
    <name type="common">Orbweaver spider</name>
    <name type="synonym">Epeira ventricosa</name>
    <dbReference type="NCBI Taxonomy" id="182803"/>
    <lineage>
        <taxon>Eukaryota</taxon>
        <taxon>Metazoa</taxon>
        <taxon>Ecdysozoa</taxon>
        <taxon>Arthropoda</taxon>
        <taxon>Chelicerata</taxon>
        <taxon>Arachnida</taxon>
        <taxon>Araneae</taxon>
        <taxon>Araneomorphae</taxon>
        <taxon>Entelegynae</taxon>
        <taxon>Araneoidea</taxon>
        <taxon>Araneidae</taxon>
        <taxon>Araneus</taxon>
    </lineage>
</organism>
<keyword evidence="3" id="KW-0378">Hydrolase</keyword>
<dbReference type="PANTHER" id="PTHR37984:SF5">
    <property type="entry name" value="PROTEIN NYNRIN-LIKE"/>
    <property type="match status" value="1"/>
</dbReference>
<evidence type="ECO:0000256" key="2">
    <source>
        <dbReference type="ARBA" id="ARBA00022722"/>
    </source>
</evidence>
<comment type="caution">
    <text evidence="7">The sequence shown here is derived from an EMBL/GenBank/DDBJ whole genome shotgun (WGS) entry which is preliminary data.</text>
</comment>
<dbReference type="InterPro" id="IPR043502">
    <property type="entry name" value="DNA/RNA_pol_sf"/>
</dbReference>
<dbReference type="PANTHER" id="PTHR37984">
    <property type="entry name" value="PROTEIN CBG26694"/>
    <property type="match status" value="1"/>
</dbReference>
<dbReference type="OrthoDB" id="9893755at2759"/>
<keyword evidence="4" id="KW-0695">RNA-directed DNA polymerase</keyword>
<keyword evidence="1" id="KW-0548">Nucleotidyltransferase</keyword>
<dbReference type="InterPro" id="IPR041577">
    <property type="entry name" value="RT_RNaseH_2"/>
</dbReference>
<evidence type="ECO:0000256" key="1">
    <source>
        <dbReference type="ARBA" id="ARBA00022695"/>
    </source>
</evidence>
<sequence>MEKNSLSTSFLVSRSVSHLSKSSTCLALSLNLNDTPLTLNKGMVIANISPIHEFASIENVNCVSSDKEQLAFDSLKNCLISEPCLSLPDFSKPFALCSDASKFSLGAVLIQEDDTGFEHPVAFASRKLGPTEIKYSVCEKEALGILFAITNFKNYLYGSEFIVVKDSTEMALLCILWQRLPPLLELDCVAGIKTEGMAQMESAGKSYYNLVNSVNNL</sequence>
<reference evidence="7 8" key="1">
    <citation type="journal article" date="2019" name="Sci. Rep.">
        <title>Orb-weaving spider Araneus ventricosus genome elucidates the spidroin gene catalogue.</title>
        <authorList>
            <person name="Kono N."/>
            <person name="Nakamura H."/>
            <person name="Ohtoshi R."/>
            <person name="Moran D.A.P."/>
            <person name="Shinohara A."/>
            <person name="Yoshida Y."/>
            <person name="Fujiwara M."/>
            <person name="Mori M."/>
            <person name="Tomita M."/>
            <person name="Arakawa K."/>
        </authorList>
    </citation>
    <scope>NUCLEOTIDE SEQUENCE [LARGE SCALE GENOMIC DNA]</scope>
</reference>
<keyword evidence="3" id="KW-0255">Endonuclease</keyword>
<dbReference type="SUPFAM" id="SSF56672">
    <property type="entry name" value="DNA/RNA polymerases"/>
    <property type="match status" value="1"/>
</dbReference>
<evidence type="ECO:0000256" key="3">
    <source>
        <dbReference type="ARBA" id="ARBA00022759"/>
    </source>
</evidence>